<dbReference type="OrthoDB" id="641593at2759"/>
<dbReference type="RefSeq" id="XP_027105657.1">
    <property type="nucleotide sequence ID" value="XM_027249856.2"/>
</dbReference>
<protein>
    <submittedName>
        <fullName evidence="3">Uncharacterized protein</fullName>
    </submittedName>
</protein>
<evidence type="ECO:0000313" key="2">
    <source>
        <dbReference type="Proteomes" id="UP001652660"/>
    </source>
</evidence>
<keyword evidence="1" id="KW-0812">Transmembrane</keyword>
<organism evidence="2 3">
    <name type="scientific">Coffea arabica</name>
    <name type="common">Arabian coffee</name>
    <dbReference type="NCBI Taxonomy" id="13443"/>
    <lineage>
        <taxon>Eukaryota</taxon>
        <taxon>Viridiplantae</taxon>
        <taxon>Streptophyta</taxon>
        <taxon>Embryophyta</taxon>
        <taxon>Tracheophyta</taxon>
        <taxon>Spermatophyta</taxon>
        <taxon>Magnoliopsida</taxon>
        <taxon>eudicotyledons</taxon>
        <taxon>Gunneridae</taxon>
        <taxon>Pentapetalae</taxon>
        <taxon>asterids</taxon>
        <taxon>lamiids</taxon>
        <taxon>Gentianales</taxon>
        <taxon>Rubiaceae</taxon>
        <taxon>Ixoroideae</taxon>
        <taxon>Gardenieae complex</taxon>
        <taxon>Bertiereae - Coffeeae clade</taxon>
        <taxon>Coffeeae</taxon>
        <taxon>Coffea</taxon>
    </lineage>
</organism>
<dbReference type="GeneID" id="113726248"/>
<dbReference type="PANTHER" id="PTHR36806">
    <property type="entry name" value="ADENINE PHOSPHORIBOSYLTRANSFERASE"/>
    <property type="match status" value="1"/>
</dbReference>
<keyword evidence="1" id="KW-0472">Membrane</keyword>
<reference evidence="2" key="1">
    <citation type="journal article" date="2025" name="Foods">
        <title>Unveiling the Microbial Signatures of Arabica Coffee Cherries: Insights into Ripeness Specific Diversity, Functional Traits, and Implications for Quality and Safety.</title>
        <authorList>
            <consortium name="RefSeq"/>
            <person name="Tenea G.N."/>
            <person name="Cifuentes V."/>
            <person name="Reyes P."/>
            <person name="Cevallos-Vallejos M."/>
        </authorList>
    </citation>
    <scope>NUCLEOTIDE SEQUENCE [LARGE SCALE GENOMIC DNA]</scope>
</reference>
<sequence length="249" mass="27902">MFPAILQDPNHRRSSSTATVESGAALLSQSMLTSLVKNKLFSFLLFFFLLFAPSPTFSLSFPLSNYGTLLSLSHSLAVRVANLRASRGDLTGSARARTIAHKIESVQGLGLWKFTWNLGSDYLKNYAWRDINTVSITDLSFAVSDLNELLRELNELSRVGSDSERVAWVGRNYNRVFTVSRSLFDKLLKIFRQSGPFREVVETMQKEVVEGDLLRDCLELGTNDLKGLIQVLKDMAAQYTASTFSRTDL</sequence>
<feature type="transmembrane region" description="Helical" evidence="1">
    <location>
        <begin position="40"/>
        <end position="63"/>
    </location>
</feature>
<keyword evidence="1" id="KW-1133">Transmembrane helix</keyword>
<evidence type="ECO:0000313" key="3">
    <source>
        <dbReference type="RefSeq" id="XP_027105657.1"/>
    </source>
</evidence>
<keyword evidence="2" id="KW-1185">Reference proteome</keyword>
<proteinExistence type="predicted"/>
<dbReference type="Proteomes" id="UP001652660">
    <property type="component" value="Chromosome 2c"/>
</dbReference>
<accession>A0A6P6VUU1</accession>
<name>A0A6P6VUU1_COFAR</name>
<dbReference type="AlphaFoldDB" id="A0A6P6VUU1"/>
<reference evidence="3" key="2">
    <citation type="submission" date="2025-08" db="UniProtKB">
        <authorList>
            <consortium name="RefSeq"/>
        </authorList>
    </citation>
    <scope>IDENTIFICATION</scope>
    <source>
        <tissue evidence="3">Leaves</tissue>
    </source>
</reference>
<evidence type="ECO:0000256" key="1">
    <source>
        <dbReference type="SAM" id="Phobius"/>
    </source>
</evidence>
<gene>
    <name evidence="3" type="primary">LOC113726248</name>
</gene>